<feature type="compositionally biased region" description="Polar residues" evidence="2">
    <location>
        <begin position="789"/>
        <end position="802"/>
    </location>
</feature>
<feature type="coiled-coil region" evidence="1">
    <location>
        <begin position="677"/>
        <end position="704"/>
    </location>
</feature>
<dbReference type="Proteomes" id="UP001295684">
    <property type="component" value="Unassembled WGS sequence"/>
</dbReference>
<accession>A0AAD2D9L6</accession>
<keyword evidence="4" id="KW-1185">Reference proteome</keyword>
<feature type="region of interest" description="Disordered" evidence="2">
    <location>
        <begin position="782"/>
        <end position="802"/>
    </location>
</feature>
<reference evidence="3" key="1">
    <citation type="submission" date="2023-07" db="EMBL/GenBank/DDBJ databases">
        <authorList>
            <consortium name="AG Swart"/>
            <person name="Singh M."/>
            <person name="Singh A."/>
            <person name="Seah K."/>
            <person name="Emmerich C."/>
        </authorList>
    </citation>
    <scope>NUCLEOTIDE SEQUENCE</scope>
    <source>
        <strain evidence="3">DP1</strain>
    </source>
</reference>
<protein>
    <recommendedName>
        <fullName evidence="5">PB1 domain-containing protein</fullName>
    </recommendedName>
</protein>
<proteinExistence type="predicted"/>
<name>A0AAD2D9L6_EUPCR</name>
<dbReference type="AlphaFoldDB" id="A0AAD2D9L6"/>
<sequence length="823" mass="96057">MAIARQDYEGNYRRFFQPTVNCDFQSLALKMSYRKKTKVAQSLPLSMCQLHKQIQLSFGGIFKETIDLRDFEVYFKDGDGEKSFLINDEDLKAAYRWAQSFSTGMVKVWIEYKYGLSDEQKIEKWHETQSRQTRNPGSGRTKKWDFNAFEDENRVIVRDGYVYRNPRKIKGGKLLYFCEDYERLGCLGRWIVYPMVSGGDFGEHKREHNIPSEMHQCNIPEVNPMNLPNSENILHGGVRKWTRVYEAALIMKNPSMIGSEIISEIKSCVSHADLPPKREIHYIIHKIRRALTPGVAGYGLIDIAKIKTMRGTAFGREISLSMVDQLPRLFLYLYSDWQEERAKEFAKQETQHIYIDLVTKSCPKMWKIIMSISVFEKDTGQLVPLAHSVLQTKRQEGFEIAMKWIRDQLKLKPNIFTIDFDDELLKATTGVYGNSLALVPNFYLLMKRLWIIAVKNDLNKPEIYSHCKKMIYRLLTLCFIARDNISKVYEEIKSQFSQKDPGFVSFFQWYEAMFMEQGLFPPRIWSFSHRTDQIEDFIMCNNGMETYQHYIQTQMKSEGLNFAAYTELMARIETLRKNDYETCQTNVIYGENSQDLNSQKSQAPKESFKGSRLWPSSRIMKFMHENRGTLEADPEHQYVEVDAITEEFVKENNEEFLGSLGRLQRNDEDSVRDILAQENLHMNLEELINLKKEEKQQLKKERAGKFGGYDPRMKREIKAEKKTEENKNNILPEKIKPATMMYEKESSQSSCGPSQFMEELDITRNRVDIAERIMMYAEDDQEKNPFDAKSTQGVISSQGSNKSGLNDLLNVIEADEKKANYRL</sequence>
<dbReference type="EMBL" id="CAMPGE010026956">
    <property type="protein sequence ID" value="CAI2384621.1"/>
    <property type="molecule type" value="Genomic_DNA"/>
</dbReference>
<evidence type="ECO:0000256" key="2">
    <source>
        <dbReference type="SAM" id="MobiDB-lite"/>
    </source>
</evidence>
<comment type="caution">
    <text evidence="3">The sequence shown here is derived from an EMBL/GenBank/DDBJ whole genome shotgun (WGS) entry which is preliminary data.</text>
</comment>
<keyword evidence="1" id="KW-0175">Coiled coil</keyword>
<evidence type="ECO:0008006" key="5">
    <source>
        <dbReference type="Google" id="ProtNLM"/>
    </source>
</evidence>
<gene>
    <name evidence="3" type="ORF">ECRASSUSDP1_LOCUS26155</name>
</gene>
<organism evidence="3 4">
    <name type="scientific">Euplotes crassus</name>
    <dbReference type="NCBI Taxonomy" id="5936"/>
    <lineage>
        <taxon>Eukaryota</taxon>
        <taxon>Sar</taxon>
        <taxon>Alveolata</taxon>
        <taxon>Ciliophora</taxon>
        <taxon>Intramacronucleata</taxon>
        <taxon>Spirotrichea</taxon>
        <taxon>Hypotrichia</taxon>
        <taxon>Euplotida</taxon>
        <taxon>Euplotidae</taxon>
        <taxon>Moneuplotes</taxon>
    </lineage>
</organism>
<evidence type="ECO:0000313" key="4">
    <source>
        <dbReference type="Proteomes" id="UP001295684"/>
    </source>
</evidence>
<evidence type="ECO:0000313" key="3">
    <source>
        <dbReference type="EMBL" id="CAI2384621.1"/>
    </source>
</evidence>
<dbReference type="SUPFAM" id="SSF54277">
    <property type="entry name" value="CAD &amp; PB1 domains"/>
    <property type="match status" value="1"/>
</dbReference>
<evidence type="ECO:0000256" key="1">
    <source>
        <dbReference type="SAM" id="Coils"/>
    </source>
</evidence>